<comment type="subcellular location">
    <subcellularLocation>
        <location evidence="1">Membrane</location>
        <topology evidence="1">Multi-pass membrane protein</topology>
    </subcellularLocation>
</comment>
<keyword evidence="6" id="KW-0067">ATP-binding</keyword>
<evidence type="ECO:0000313" key="11">
    <source>
        <dbReference type="EMBL" id="KPJ20866.1"/>
    </source>
</evidence>
<evidence type="ECO:0000256" key="8">
    <source>
        <dbReference type="ARBA" id="ARBA00023136"/>
    </source>
</evidence>
<dbReference type="SUPFAM" id="SSF90123">
    <property type="entry name" value="ABC transporter transmembrane region"/>
    <property type="match status" value="1"/>
</dbReference>
<sequence length="267" mass="28985">MSIHSVSSVDNLTAAGMPEGGREAAELRSAGAVSGAVYAAYLRAAGHPLLVALTLAVTTLAQLLGSSSDWWTSYWVTLEEGLPPGLLNALSENATGSTLQLTDNETNPLLDNAQFPNSTLDRYDCIYIYTAMVLSLVAVSLLRSFMFFSMAMSASTRLHNNMFAAITRAPMRFFIPQYSVVTRRHSKRRHANDSIGLSLIGIVVVVATVNWWLLVPTLAIGVIFYGLRIIYLSSSRSIKRLEGVSKSSSLFANALHILLSMVPLKSL</sequence>
<dbReference type="Pfam" id="PF00664">
    <property type="entry name" value="ABC_membrane"/>
    <property type="match status" value="1"/>
</dbReference>
<dbReference type="InterPro" id="IPR036640">
    <property type="entry name" value="ABC1_TM_sf"/>
</dbReference>
<gene>
    <name evidence="11" type="ORF">RR48_00520</name>
</gene>
<feature type="domain" description="ABC transmembrane type-1" evidence="10">
    <location>
        <begin position="52"/>
        <end position="247"/>
    </location>
</feature>
<dbReference type="Proteomes" id="UP000053240">
    <property type="component" value="Unassembled WGS sequence"/>
</dbReference>
<dbReference type="GO" id="GO:0005524">
    <property type="term" value="F:ATP binding"/>
    <property type="evidence" value="ECO:0007669"/>
    <property type="project" value="UniProtKB-KW"/>
</dbReference>
<dbReference type="InParanoid" id="A0A0N1IHN8"/>
<evidence type="ECO:0000256" key="1">
    <source>
        <dbReference type="ARBA" id="ARBA00004141"/>
    </source>
</evidence>
<keyword evidence="3" id="KW-0813">Transport</keyword>
<feature type="transmembrane region" description="Helical" evidence="9">
    <location>
        <begin position="194"/>
        <end position="212"/>
    </location>
</feature>
<evidence type="ECO:0000256" key="2">
    <source>
        <dbReference type="ARBA" id="ARBA00009726"/>
    </source>
</evidence>
<dbReference type="GO" id="GO:0140359">
    <property type="term" value="F:ABC-type transporter activity"/>
    <property type="evidence" value="ECO:0007669"/>
    <property type="project" value="InterPro"/>
</dbReference>
<dbReference type="GO" id="GO:0016020">
    <property type="term" value="C:membrane"/>
    <property type="evidence" value="ECO:0007669"/>
    <property type="project" value="UniProtKB-SubCell"/>
</dbReference>
<evidence type="ECO:0000313" key="12">
    <source>
        <dbReference type="Proteomes" id="UP000053240"/>
    </source>
</evidence>
<keyword evidence="8 9" id="KW-0472">Membrane</keyword>
<feature type="transmembrane region" description="Helical" evidence="9">
    <location>
        <begin position="126"/>
        <end position="148"/>
    </location>
</feature>
<dbReference type="InterPro" id="IPR011527">
    <property type="entry name" value="ABC1_TM_dom"/>
</dbReference>
<evidence type="ECO:0000259" key="10">
    <source>
        <dbReference type="PROSITE" id="PS50929"/>
    </source>
</evidence>
<dbReference type="PANTHER" id="PTHR24223">
    <property type="entry name" value="ATP-BINDING CASSETTE SUB-FAMILY C"/>
    <property type="match status" value="1"/>
</dbReference>
<dbReference type="PROSITE" id="PS50929">
    <property type="entry name" value="ABC_TM1F"/>
    <property type="match status" value="1"/>
</dbReference>
<dbReference type="EMBL" id="LADJ01003249">
    <property type="protein sequence ID" value="KPJ20866.1"/>
    <property type="molecule type" value="Genomic_DNA"/>
</dbReference>
<feature type="transmembrane region" description="Helical" evidence="9">
    <location>
        <begin position="218"/>
        <end position="235"/>
    </location>
</feature>
<keyword evidence="5" id="KW-0547">Nucleotide-binding</keyword>
<keyword evidence="7 9" id="KW-1133">Transmembrane helix</keyword>
<proteinExistence type="inferred from homology"/>
<dbReference type="AlphaFoldDB" id="A0A0N1IHN8"/>
<dbReference type="PANTHER" id="PTHR24223:SF456">
    <property type="entry name" value="MULTIDRUG RESISTANCE-ASSOCIATED PROTEIN LETHAL(2)03659"/>
    <property type="match status" value="1"/>
</dbReference>
<dbReference type="InterPro" id="IPR050173">
    <property type="entry name" value="ABC_transporter_C-like"/>
</dbReference>
<comment type="caution">
    <text evidence="11">The sequence shown here is derived from an EMBL/GenBank/DDBJ whole genome shotgun (WGS) entry which is preliminary data.</text>
</comment>
<evidence type="ECO:0000256" key="7">
    <source>
        <dbReference type="ARBA" id="ARBA00022989"/>
    </source>
</evidence>
<comment type="similarity">
    <text evidence="2">Belongs to the ABC transporter superfamily. ABCC family. Conjugate transporter (TC 3.A.1.208) subfamily.</text>
</comment>
<organism evidence="11 12">
    <name type="scientific">Papilio machaon</name>
    <name type="common">Old World swallowtail butterfly</name>
    <dbReference type="NCBI Taxonomy" id="76193"/>
    <lineage>
        <taxon>Eukaryota</taxon>
        <taxon>Metazoa</taxon>
        <taxon>Ecdysozoa</taxon>
        <taxon>Arthropoda</taxon>
        <taxon>Hexapoda</taxon>
        <taxon>Insecta</taxon>
        <taxon>Pterygota</taxon>
        <taxon>Neoptera</taxon>
        <taxon>Endopterygota</taxon>
        <taxon>Lepidoptera</taxon>
        <taxon>Glossata</taxon>
        <taxon>Ditrysia</taxon>
        <taxon>Papilionoidea</taxon>
        <taxon>Papilionidae</taxon>
        <taxon>Papilioninae</taxon>
        <taxon>Papilio</taxon>
    </lineage>
</organism>
<evidence type="ECO:0000256" key="4">
    <source>
        <dbReference type="ARBA" id="ARBA00022692"/>
    </source>
</evidence>
<dbReference type="STRING" id="76193.A0A0N1IHN8"/>
<evidence type="ECO:0000256" key="5">
    <source>
        <dbReference type="ARBA" id="ARBA00022741"/>
    </source>
</evidence>
<keyword evidence="4 9" id="KW-0812">Transmembrane</keyword>
<name>A0A0N1IHN8_PAPMA</name>
<evidence type="ECO:0000256" key="3">
    <source>
        <dbReference type="ARBA" id="ARBA00022448"/>
    </source>
</evidence>
<keyword evidence="12" id="KW-1185">Reference proteome</keyword>
<accession>A0A0N1IHN8</accession>
<evidence type="ECO:0000256" key="9">
    <source>
        <dbReference type="SAM" id="Phobius"/>
    </source>
</evidence>
<reference evidence="11 12" key="1">
    <citation type="journal article" date="2015" name="Nat. Commun.">
        <title>Outbred genome sequencing and CRISPR/Cas9 gene editing in butterflies.</title>
        <authorList>
            <person name="Li X."/>
            <person name="Fan D."/>
            <person name="Zhang W."/>
            <person name="Liu G."/>
            <person name="Zhang L."/>
            <person name="Zhao L."/>
            <person name="Fang X."/>
            <person name="Chen L."/>
            <person name="Dong Y."/>
            <person name="Chen Y."/>
            <person name="Ding Y."/>
            <person name="Zhao R."/>
            <person name="Feng M."/>
            <person name="Zhu Y."/>
            <person name="Feng Y."/>
            <person name="Jiang X."/>
            <person name="Zhu D."/>
            <person name="Xiang H."/>
            <person name="Feng X."/>
            <person name="Li S."/>
            <person name="Wang J."/>
            <person name="Zhang G."/>
            <person name="Kronforst M.R."/>
            <person name="Wang W."/>
        </authorList>
    </citation>
    <scope>NUCLEOTIDE SEQUENCE [LARGE SCALE GENOMIC DNA]</scope>
    <source>
        <strain evidence="11">Ya'a_city_454_Pm</strain>
        <tissue evidence="11">Whole body</tissue>
    </source>
</reference>
<evidence type="ECO:0000256" key="6">
    <source>
        <dbReference type="ARBA" id="ARBA00022840"/>
    </source>
</evidence>
<dbReference type="Gene3D" id="1.20.1560.10">
    <property type="entry name" value="ABC transporter type 1, transmembrane domain"/>
    <property type="match status" value="1"/>
</dbReference>
<protein>
    <submittedName>
        <fullName evidence="11">Probable multidrug resistance-associated protein lethal(2)03659</fullName>
    </submittedName>
</protein>